<comment type="function">
    <text evidence="11">Catalyzes the conversion of inosine 5'-phosphate (IMP) to xanthosine 5'-phosphate (XMP), the first committed and rate-limiting step in the de novo synthesis of guanine nucleotides, and therefore plays an important role in the regulation of cell growth.</text>
</comment>
<comment type="activity regulation">
    <text evidence="11">Mycophenolic acid (MPA) is a non-competitive inhibitor that prevents formation of the closed enzyme conformation by binding to the same site as the amobile flap. In contrast, mizoribine monophosphate (MZP) is a competitive inhibitor that induces the closed conformation. MPA is a potent inhibitor of mammalian IMPDHs but a poor inhibitor of the bacterial enzymes. MZP is a more potent inhibitor of bacterial IMPDH.</text>
</comment>
<feature type="binding site" evidence="11">
    <location>
        <begin position="337"/>
        <end position="339"/>
    </location>
    <ligand>
        <name>IMP</name>
        <dbReference type="ChEBI" id="CHEBI:58053"/>
    </ligand>
</feature>
<evidence type="ECO:0000256" key="14">
    <source>
        <dbReference type="RuleBase" id="RU003928"/>
    </source>
</evidence>
<evidence type="ECO:0000256" key="2">
    <source>
        <dbReference type="ARBA" id="ARBA00005502"/>
    </source>
</evidence>
<feature type="binding site" evidence="11">
    <location>
        <position position="303"/>
    </location>
    <ligand>
        <name>IMP</name>
        <dbReference type="ChEBI" id="CHEBI:58053"/>
    </ligand>
</feature>
<feature type="binding site" evidence="11">
    <location>
        <begin position="298"/>
        <end position="300"/>
    </location>
    <ligand>
        <name>NAD(+)</name>
        <dbReference type="ChEBI" id="CHEBI:57540"/>
    </ligand>
</feature>
<keyword evidence="3 11" id="KW-0479">Metal-binding</keyword>
<evidence type="ECO:0000256" key="12">
    <source>
        <dbReference type="PROSITE-ProRule" id="PRU00703"/>
    </source>
</evidence>
<feature type="binding site" evidence="11">
    <location>
        <position position="414"/>
    </location>
    <ligand>
        <name>IMP</name>
        <dbReference type="ChEBI" id="CHEBI:58053"/>
    </ligand>
</feature>
<dbReference type="SMART" id="SM01240">
    <property type="entry name" value="IMPDH"/>
    <property type="match status" value="1"/>
</dbReference>
<evidence type="ECO:0000256" key="5">
    <source>
        <dbReference type="ARBA" id="ARBA00022755"/>
    </source>
</evidence>
<feature type="binding site" evidence="11">
    <location>
        <position position="469"/>
    </location>
    <ligand>
        <name>K(+)</name>
        <dbReference type="ChEBI" id="CHEBI:29103"/>
        <note>ligand shared between two tetrameric partners</note>
    </ligand>
</feature>
<dbReference type="GO" id="GO:0003938">
    <property type="term" value="F:IMP dehydrogenase activity"/>
    <property type="evidence" value="ECO:0007669"/>
    <property type="project" value="UniProtKB-EC"/>
</dbReference>
<evidence type="ECO:0000256" key="6">
    <source>
        <dbReference type="ARBA" id="ARBA00022958"/>
    </source>
</evidence>
<comment type="similarity">
    <text evidence="2 11 13">Belongs to the IMPDH/GMPR family.</text>
</comment>
<dbReference type="Pfam" id="PF00478">
    <property type="entry name" value="IMPDH"/>
    <property type="match status" value="1"/>
</dbReference>
<dbReference type="SUPFAM" id="SSF54631">
    <property type="entry name" value="CBS-domain pair"/>
    <property type="match status" value="1"/>
</dbReference>
<keyword evidence="5 11" id="KW-0658">Purine biosynthesis</keyword>
<dbReference type="Gene3D" id="3.20.20.70">
    <property type="entry name" value="Aldolase class I"/>
    <property type="match status" value="1"/>
</dbReference>
<organism evidence="16 17">
    <name type="scientific">Stenotrophomonas bentonitica</name>
    <dbReference type="NCBI Taxonomy" id="1450134"/>
    <lineage>
        <taxon>Bacteria</taxon>
        <taxon>Pseudomonadati</taxon>
        <taxon>Pseudomonadota</taxon>
        <taxon>Gammaproteobacteria</taxon>
        <taxon>Lysobacterales</taxon>
        <taxon>Lysobacteraceae</taxon>
        <taxon>Stenotrophomonas</taxon>
    </lineage>
</organism>
<dbReference type="NCBIfam" id="TIGR01302">
    <property type="entry name" value="IMP_dehydrog"/>
    <property type="match status" value="1"/>
</dbReference>
<dbReference type="InterPro" id="IPR001093">
    <property type="entry name" value="IMP_DH_GMPRt"/>
</dbReference>
<name>A0ABU9JKI2_9GAMM</name>
<comment type="catalytic activity">
    <reaction evidence="10 11 14">
        <text>IMP + NAD(+) + H2O = XMP + NADH + H(+)</text>
        <dbReference type="Rhea" id="RHEA:11708"/>
        <dbReference type="ChEBI" id="CHEBI:15377"/>
        <dbReference type="ChEBI" id="CHEBI:15378"/>
        <dbReference type="ChEBI" id="CHEBI:57464"/>
        <dbReference type="ChEBI" id="CHEBI:57540"/>
        <dbReference type="ChEBI" id="CHEBI:57945"/>
        <dbReference type="ChEBI" id="CHEBI:58053"/>
        <dbReference type="EC" id="1.1.1.205"/>
    </reaction>
</comment>
<keyword evidence="17" id="KW-1185">Reference proteome</keyword>
<evidence type="ECO:0000256" key="1">
    <source>
        <dbReference type="ARBA" id="ARBA00001958"/>
    </source>
</evidence>
<evidence type="ECO:0000256" key="11">
    <source>
        <dbReference type="HAMAP-Rule" id="MF_01964"/>
    </source>
</evidence>
<feature type="domain" description="CBS" evidence="15">
    <location>
        <begin position="93"/>
        <end position="149"/>
    </location>
</feature>
<feature type="binding site" description="in other chain" evidence="11">
    <location>
        <position position="302"/>
    </location>
    <ligand>
        <name>K(+)</name>
        <dbReference type="ChEBI" id="CHEBI:29103"/>
        <note>ligand shared between two tetrameric partners</note>
    </ligand>
</feature>
<gene>
    <name evidence="11 16" type="primary">guaB</name>
    <name evidence="16" type="ORF">AAE039_07240</name>
</gene>
<keyword evidence="8 11" id="KW-0520">NAD</keyword>
<dbReference type="PROSITE" id="PS00487">
    <property type="entry name" value="IMP_DH_GMP_RED"/>
    <property type="match status" value="1"/>
</dbReference>
<dbReference type="PROSITE" id="PS51371">
    <property type="entry name" value="CBS"/>
    <property type="match status" value="2"/>
</dbReference>
<comment type="pathway">
    <text evidence="11 14">Purine metabolism; XMP biosynthesis via de novo pathway; XMP from IMP: step 1/1.</text>
</comment>
<evidence type="ECO:0000256" key="4">
    <source>
        <dbReference type="ARBA" id="ARBA00022749"/>
    </source>
</evidence>
<feature type="active site" description="Thioimidate intermediate" evidence="11">
    <location>
        <position position="305"/>
    </location>
</feature>
<feature type="binding site" evidence="11">
    <location>
        <position position="468"/>
    </location>
    <ligand>
        <name>K(+)</name>
        <dbReference type="ChEBI" id="CHEBI:29103"/>
        <note>ligand shared between two tetrameric partners</note>
    </ligand>
</feature>
<dbReference type="PIRSF" id="PIRSF000130">
    <property type="entry name" value="IMPDH"/>
    <property type="match status" value="1"/>
</dbReference>
<keyword evidence="7 11" id="KW-0560">Oxidoreductase</keyword>
<keyword evidence="4 11" id="KW-0332">GMP biosynthesis</keyword>
<feature type="active site" description="Proton acceptor" evidence="11">
    <location>
        <position position="400"/>
    </location>
</feature>
<dbReference type="CDD" id="cd04601">
    <property type="entry name" value="CBS_pair_IMPDH"/>
    <property type="match status" value="1"/>
</dbReference>
<dbReference type="SMART" id="SM00116">
    <property type="entry name" value="CBS"/>
    <property type="match status" value="2"/>
</dbReference>
<evidence type="ECO:0000256" key="13">
    <source>
        <dbReference type="RuleBase" id="RU003927"/>
    </source>
</evidence>
<evidence type="ECO:0000256" key="8">
    <source>
        <dbReference type="ARBA" id="ARBA00023027"/>
    </source>
</evidence>
<comment type="caution">
    <text evidence="16">The sequence shown here is derived from an EMBL/GenBank/DDBJ whole genome shotgun (WGS) entry which is preliminary data.</text>
</comment>
<feature type="binding site" evidence="11">
    <location>
        <begin position="384"/>
        <end position="388"/>
    </location>
    <ligand>
        <name>IMP</name>
        <dbReference type="ChEBI" id="CHEBI:58053"/>
    </ligand>
</feature>
<dbReference type="InterPro" id="IPR013785">
    <property type="entry name" value="Aldolase_TIM"/>
</dbReference>
<keyword evidence="9 12" id="KW-0129">CBS domain</keyword>
<evidence type="ECO:0000256" key="10">
    <source>
        <dbReference type="ARBA" id="ARBA00048028"/>
    </source>
</evidence>
<evidence type="ECO:0000313" key="16">
    <source>
        <dbReference type="EMBL" id="MEL3953354.1"/>
    </source>
</evidence>
<comment type="cofactor">
    <cofactor evidence="1 11">
        <name>K(+)</name>
        <dbReference type="ChEBI" id="CHEBI:29103"/>
    </cofactor>
</comment>
<feature type="binding site" evidence="11">
    <location>
        <position position="248"/>
    </location>
    <ligand>
        <name>NAD(+)</name>
        <dbReference type="ChEBI" id="CHEBI:57540"/>
    </ligand>
</feature>
<feature type="binding site" evidence="11">
    <location>
        <position position="470"/>
    </location>
    <ligand>
        <name>K(+)</name>
        <dbReference type="ChEBI" id="CHEBI:29103"/>
        <note>ligand shared between two tetrameric partners</note>
    </ligand>
</feature>
<comment type="caution">
    <text evidence="11">Lacks conserved residue(s) required for the propagation of feature annotation.</text>
</comment>
<dbReference type="InterPro" id="IPR000644">
    <property type="entry name" value="CBS_dom"/>
</dbReference>
<dbReference type="EMBL" id="JBBYHY010000003">
    <property type="protein sequence ID" value="MEL3953354.1"/>
    <property type="molecule type" value="Genomic_DNA"/>
</dbReference>
<dbReference type="PANTHER" id="PTHR11911:SF111">
    <property type="entry name" value="INOSINE-5'-MONOPHOSPHATE DEHYDROGENASE"/>
    <property type="match status" value="1"/>
</dbReference>
<dbReference type="Proteomes" id="UP001455088">
    <property type="component" value="Unassembled WGS sequence"/>
</dbReference>
<feature type="domain" description="CBS" evidence="15">
    <location>
        <begin position="153"/>
        <end position="214"/>
    </location>
</feature>
<dbReference type="InterPro" id="IPR015875">
    <property type="entry name" value="IMP_DH/GMP_Rdtase_CS"/>
</dbReference>
<sequence length="485" mass="51572">MLRIQAEALTYDDVSLVPAHSIILPKDVSLETRLTRDLRLKLPILSAAMDTVTEARLAIAMAQLGGMGIIHKNLSVEQQAAEVAKVKKFEAGVIRDPITVGPETTIRDVLALTQARNISGVPVVDGGGQLVGIVTHRDMRFETELDDPVRHIMTKKDRLITVKEGAASDEVLQLLHRNRIEKILVVNDDFALRGLITVKDIQKNTDYPNAAKDTATRLLVGAAVGVGGDTDRRVEALVAAGVDVLVVDTAHGHSQGVLDRVSWVKKHFPQVQVVGGNICTGEAALALQDSGADAVKVGIGPGSICTTRVVAGVGVPQITAIDLVAEALQDRIPLIADGGIRYSGDIGKALAAGASTIMIGGLLAGTEESPGETELFQGRSYKSYRGMGSLAAMEKGSKDRYFQDASSADKLVPEGIEGRVPYRGPVGGIIHQLMGGLRATMGYVGCGTVDDMRTKPKFVKISGAGQRESHVHDVQITKEPPNYRA</sequence>
<dbReference type="SUPFAM" id="SSF51412">
    <property type="entry name" value="Inosine monophosphate dehydrogenase (IMPDH)"/>
    <property type="match status" value="1"/>
</dbReference>
<dbReference type="Pfam" id="PF00571">
    <property type="entry name" value="CBS"/>
    <property type="match status" value="2"/>
</dbReference>
<dbReference type="HAMAP" id="MF_01964">
    <property type="entry name" value="IMPDH"/>
    <property type="match status" value="1"/>
</dbReference>
<evidence type="ECO:0000259" key="15">
    <source>
        <dbReference type="PROSITE" id="PS51371"/>
    </source>
</evidence>
<protein>
    <recommendedName>
        <fullName evidence="11 14">Inosine-5'-monophosphate dehydrogenase</fullName>
        <shortName evidence="11">IMP dehydrogenase</shortName>
        <shortName evidence="11">IMPD</shortName>
        <shortName evidence="11">IMPDH</shortName>
        <ecNumber evidence="11 14">1.1.1.205</ecNumber>
    </recommendedName>
</protein>
<keyword evidence="6 11" id="KW-0630">Potassium</keyword>
<dbReference type="CDD" id="cd00381">
    <property type="entry name" value="IMPDH"/>
    <property type="match status" value="1"/>
</dbReference>
<evidence type="ECO:0000256" key="7">
    <source>
        <dbReference type="ARBA" id="ARBA00023002"/>
    </source>
</evidence>
<evidence type="ECO:0000256" key="9">
    <source>
        <dbReference type="ARBA" id="ARBA00023122"/>
    </source>
</evidence>
<evidence type="ECO:0000256" key="3">
    <source>
        <dbReference type="ARBA" id="ARBA00022723"/>
    </source>
</evidence>
<evidence type="ECO:0000313" key="17">
    <source>
        <dbReference type="Proteomes" id="UP001455088"/>
    </source>
</evidence>
<dbReference type="RefSeq" id="WP_341986777.1">
    <property type="nucleotide sequence ID" value="NZ_JBBYHY010000003.1"/>
</dbReference>
<dbReference type="InterPro" id="IPR005990">
    <property type="entry name" value="IMP_DH"/>
</dbReference>
<feature type="binding site" evidence="11">
    <location>
        <begin position="360"/>
        <end position="361"/>
    </location>
    <ligand>
        <name>IMP</name>
        <dbReference type="ChEBI" id="CHEBI:58053"/>
    </ligand>
</feature>
<dbReference type="InterPro" id="IPR046342">
    <property type="entry name" value="CBS_dom_sf"/>
</dbReference>
<comment type="subunit">
    <text evidence="11">Homotetramer.</text>
</comment>
<feature type="binding site" description="in other chain" evidence="11">
    <location>
        <position position="300"/>
    </location>
    <ligand>
        <name>K(+)</name>
        <dbReference type="ChEBI" id="CHEBI:29103"/>
        <note>ligand shared between two tetrameric partners</note>
    </ligand>
</feature>
<proteinExistence type="inferred from homology"/>
<feature type="binding site" description="in other chain" evidence="11">
    <location>
        <position position="305"/>
    </location>
    <ligand>
        <name>K(+)</name>
        <dbReference type="ChEBI" id="CHEBI:29103"/>
        <note>ligand shared between two tetrameric partners</note>
    </ligand>
</feature>
<dbReference type="EC" id="1.1.1.205" evidence="11 14"/>
<dbReference type="PANTHER" id="PTHR11911">
    <property type="entry name" value="INOSINE-5-MONOPHOSPHATE DEHYDROGENASE RELATED"/>
    <property type="match status" value="1"/>
</dbReference>
<reference evidence="16 17" key="1">
    <citation type="submission" date="2024-04" db="EMBL/GenBank/DDBJ databases">
        <title>Bacterial endophytes with biocontrol capabilities against important plant pathogens.</title>
        <authorList>
            <person name="Alayande K.A."/>
        </authorList>
    </citation>
    <scope>NUCLEOTIDE SEQUENCE [LARGE SCALE GENOMIC DNA]</scope>
    <source>
        <strain evidence="16 17">KV22</strain>
    </source>
</reference>
<accession>A0ABU9JKI2</accession>